<gene>
    <name evidence="1" type="ORF">EDS130_LOCUS41784</name>
</gene>
<dbReference type="AlphaFoldDB" id="A0A815S959"/>
<organism evidence="1 2">
    <name type="scientific">Adineta ricciae</name>
    <name type="common">Rotifer</name>
    <dbReference type="NCBI Taxonomy" id="249248"/>
    <lineage>
        <taxon>Eukaryota</taxon>
        <taxon>Metazoa</taxon>
        <taxon>Spiralia</taxon>
        <taxon>Gnathifera</taxon>
        <taxon>Rotifera</taxon>
        <taxon>Eurotatoria</taxon>
        <taxon>Bdelloidea</taxon>
        <taxon>Adinetida</taxon>
        <taxon>Adinetidae</taxon>
        <taxon>Adineta</taxon>
    </lineage>
</organism>
<reference evidence="1" key="1">
    <citation type="submission" date="2021-02" db="EMBL/GenBank/DDBJ databases">
        <authorList>
            <person name="Nowell W R."/>
        </authorList>
    </citation>
    <scope>NUCLEOTIDE SEQUENCE</scope>
</reference>
<proteinExistence type="predicted"/>
<accession>A0A815S959</accession>
<protein>
    <submittedName>
        <fullName evidence="1">Uncharacterized protein</fullName>
    </submittedName>
</protein>
<name>A0A815S959_ADIRI</name>
<dbReference type="EMBL" id="CAJNOJ010000569">
    <property type="protein sequence ID" value="CAF1487071.1"/>
    <property type="molecule type" value="Genomic_DNA"/>
</dbReference>
<evidence type="ECO:0000313" key="1">
    <source>
        <dbReference type="EMBL" id="CAF1487071.1"/>
    </source>
</evidence>
<sequence length="69" mass="8038">MSTFIGAILPFACLKNQVHRFDISYLDIKTSQLLVQNRRRNKERVKTINDAFLCQCFPSLFETTSTIVR</sequence>
<evidence type="ECO:0000313" key="2">
    <source>
        <dbReference type="Proteomes" id="UP000663852"/>
    </source>
</evidence>
<comment type="caution">
    <text evidence="1">The sequence shown here is derived from an EMBL/GenBank/DDBJ whole genome shotgun (WGS) entry which is preliminary data.</text>
</comment>
<dbReference type="Proteomes" id="UP000663852">
    <property type="component" value="Unassembled WGS sequence"/>
</dbReference>